<feature type="non-terminal residue" evidence="1">
    <location>
        <position position="53"/>
    </location>
</feature>
<evidence type="ECO:0000313" key="1">
    <source>
        <dbReference type="EMBL" id="KAB6442850.1"/>
    </source>
</evidence>
<dbReference type="AlphaFoldDB" id="A0A6G0GGS1"/>
<dbReference type="EMBL" id="WDBZ01000119">
    <property type="protein sequence ID" value="KAB6442850.1"/>
    <property type="molecule type" value="Genomic_DNA"/>
</dbReference>
<comment type="caution">
    <text evidence="1">The sequence shown here is derived from an EMBL/GenBank/DDBJ whole genome shotgun (WGS) entry which is preliminary data.</text>
</comment>
<dbReference type="Proteomes" id="UP000483142">
    <property type="component" value="Unassembled WGS sequence"/>
</dbReference>
<sequence>MPSQNTRRKVRLNEKVESRVRGDLYARFGGEYLETYHCKKWQGAGCLAYGQIA</sequence>
<organism evidence="1 2">
    <name type="scientific">Phocaeicola vulgatus</name>
    <name type="common">Bacteroides vulgatus</name>
    <dbReference type="NCBI Taxonomy" id="821"/>
    <lineage>
        <taxon>Bacteria</taxon>
        <taxon>Pseudomonadati</taxon>
        <taxon>Bacteroidota</taxon>
        <taxon>Bacteroidia</taxon>
        <taxon>Bacteroidales</taxon>
        <taxon>Bacteroidaceae</taxon>
        <taxon>Phocaeicola</taxon>
    </lineage>
</organism>
<protein>
    <submittedName>
        <fullName evidence="1">Mobilization protein</fullName>
    </submittedName>
</protein>
<proteinExistence type="predicted"/>
<accession>A0A6G0GGS1</accession>
<reference evidence="1 2" key="1">
    <citation type="journal article" date="2019" name="Nat. Med.">
        <title>A library of human gut bacterial isolates paired with longitudinal multiomics data enables mechanistic microbiome research.</title>
        <authorList>
            <person name="Poyet M."/>
            <person name="Groussin M."/>
            <person name="Gibbons S.M."/>
            <person name="Avila-Pacheco J."/>
            <person name="Jiang X."/>
            <person name="Kearney S.M."/>
            <person name="Perrotta A.R."/>
            <person name="Berdy B."/>
            <person name="Zhao S."/>
            <person name="Lieberman T.D."/>
            <person name="Swanson P.K."/>
            <person name="Smith M."/>
            <person name="Roesemann S."/>
            <person name="Alexander J.E."/>
            <person name="Rich S.A."/>
            <person name="Livny J."/>
            <person name="Vlamakis H."/>
            <person name="Clish C."/>
            <person name="Bullock K."/>
            <person name="Deik A."/>
            <person name="Scott J."/>
            <person name="Pierce K.A."/>
            <person name="Xavier R.J."/>
            <person name="Alm E.J."/>
        </authorList>
    </citation>
    <scope>NUCLEOTIDE SEQUENCE [LARGE SCALE GENOMIC DNA]</scope>
    <source>
        <strain evidence="1 2">BIOML-A141</strain>
    </source>
</reference>
<name>A0A6G0GGS1_PHOVU</name>
<evidence type="ECO:0000313" key="2">
    <source>
        <dbReference type="Proteomes" id="UP000483142"/>
    </source>
</evidence>
<gene>
    <name evidence="1" type="ORF">GAZ09_24390</name>
</gene>